<organism evidence="1 2">
    <name type="scientific">Marinactinospora rubrisoli</name>
    <dbReference type="NCBI Taxonomy" id="2715399"/>
    <lineage>
        <taxon>Bacteria</taxon>
        <taxon>Bacillati</taxon>
        <taxon>Actinomycetota</taxon>
        <taxon>Actinomycetes</taxon>
        <taxon>Streptosporangiales</taxon>
        <taxon>Nocardiopsidaceae</taxon>
        <taxon>Marinactinospora</taxon>
    </lineage>
</organism>
<evidence type="ECO:0000313" key="1">
    <source>
        <dbReference type="EMBL" id="MFC7330452.1"/>
    </source>
</evidence>
<evidence type="ECO:0000313" key="2">
    <source>
        <dbReference type="Proteomes" id="UP001596540"/>
    </source>
</evidence>
<protein>
    <submittedName>
        <fullName evidence="1">AroM family protein</fullName>
    </submittedName>
</protein>
<gene>
    <name evidence="1" type="ORF">ACFQRF_22245</name>
</gene>
<dbReference type="RefSeq" id="WP_379873101.1">
    <property type="nucleotide sequence ID" value="NZ_JBHTBH010000012.1"/>
</dbReference>
<name>A0ABW2KMS1_9ACTN</name>
<dbReference type="EMBL" id="JBHTBH010000012">
    <property type="protein sequence ID" value="MFC7330452.1"/>
    <property type="molecule type" value="Genomic_DNA"/>
</dbReference>
<dbReference type="Proteomes" id="UP001596540">
    <property type="component" value="Unassembled WGS sequence"/>
</dbReference>
<proteinExistence type="predicted"/>
<dbReference type="Pfam" id="PF07302">
    <property type="entry name" value="AroM"/>
    <property type="match status" value="1"/>
</dbReference>
<sequence length="231" mass="23898">MAKLGVVTIGQSPRDDIVPDLTALLPPSTDVIEAGALDPLTGAEIAALAPSGDPGDEELASRLRDGTEVALSHRRLLPHLRAALERVRDAGAERALLLCTGGFPDLAAPLPTLTAGQLLFGTVQAVAAGRTLLVVCPLASQCAELTRYWQAVAARVEVTAASPYGTVADFTAAAAELRGRLPPGEDAIGLLDCVGYDLAHRRLLADALGLPVLVPRLAMGHLLAQLMPSAS</sequence>
<keyword evidence="2" id="KW-1185">Reference proteome</keyword>
<comment type="caution">
    <text evidence="1">The sequence shown here is derived from an EMBL/GenBank/DDBJ whole genome shotgun (WGS) entry which is preliminary data.</text>
</comment>
<reference evidence="2" key="1">
    <citation type="journal article" date="2019" name="Int. J. Syst. Evol. Microbiol.">
        <title>The Global Catalogue of Microorganisms (GCM) 10K type strain sequencing project: providing services to taxonomists for standard genome sequencing and annotation.</title>
        <authorList>
            <consortium name="The Broad Institute Genomics Platform"/>
            <consortium name="The Broad Institute Genome Sequencing Center for Infectious Disease"/>
            <person name="Wu L."/>
            <person name="Ma J."/>
        </authorList>
    </citation>
    <scope>NUCLEOTIDE SEQUENCE [LARGE SCALE GENOMIC DNA]</scope>
    <source>
        <strain evidence="2">CGMCC 4.7382</strain>
    </source>
</reference>
<accession>A0ABW2KMS1</accession>
<dbReference type="InterPro" id="IPR010843">
    <property type="entry name" value="Uncharacterised_AroM"/>
</dbReference>